<evidence type="ECO:0008006" key="3">
    <source>
        <dbReference type="Google" id="ProtNLM"/>
    </source>
</evidence>
<dbReference type="EMBL" id="QAXS01000047">
    <property type="protein sequence ID" value="PTV93215.1"/>
    <property type="molecule type" value="Genomic_DNA"/>
</dbReference>
<organism evidence="1 2">
    <name type="scientific">Halanaerobium saccharolyticum</name>
    <dbReference type="NCBI Taxonomy" id="43595"/>
    <lineage>
        <taxon>Bacteria</taxon>
        <taxon>Bacillati</taxon>
        <taxon>Bacillota</taxon>
        <taxon>Clostridia</taxon>
        <taxon>Halanaerobiales</taxon>
        <taxon>Halanaerobiaceae</taxon>
        <taxon>Halanaerobium</taxon>
    </lineage>
</organism>
<evidence type="ECO:0000313" key="2">
    <source>
        <dbReference type="Proteomes" id="UP000244089"/>
    </source>
</evidence>
<evidence type="ECO:0000313" key="1">
    <source>
        <dbReference type="EMBL" id="PTV93215.1"/>
    </source>
</evidence>
<comment type="caution">
    <text evidence="1">The sequence shown here is derived from an EMBL/GenBank/DDBJ whole genome shotgun (WGS) entry which is preliminary data.</text>
</comment>
<reference evidence="1 2" key="1">
    <citation type="submission" date="2018-04" db="EMBL/GenBank/DDBJ databases">
        <title>Subsurface microbial communities from deep shales in Ohio and West Virginia, USA.</title>
        <authorList>
            <person name="Wrighton K."/>
        </authorList>
    </citation>
    <scope>NUCLEOTIDE SEQUENCE [LARGE SCALE GENOMIC DNA]</scope>
    <source>
        <strain evidence="1 2">WC1</strain>
    </source>
</reference>
<accession>A0A2T5RFS0</accession>
<name>A0A2T5RFS0_9FIRM</name>
<protein>
    <recommendedName>
        <fullName evidence="3">DUF2281 domain-containing protein</fullName>
    </recommendedName>
</protein>
<dbReference type="Proteomes" id="UP000244089">
    <property type="component" value="Unassembled WGS sequence"/>
</dbReference>
<sequence>MKDKNIQDITKASEKSLAKDWLTKEEDEAWKDL</sequence>
<dbReference type="AlphaFoldDB" id="A0A2T5RFS0"/>
<gene>
    <name evidence="1" type="ORF">C8C76_14710</name>
</gene>
<proteinExistence type="predicted"/>